<keyword evidence="3" id="KW-1185">Reference proteome</keyword>
<dbReference type="InterPro" id="IPR052354">
    <property type="entry name" value="Cell_Wall_Dynamics_Protein"/>
</dbReference>
<dbReference type="Pfam" id="PF08239">
    <property type="entry name" value="SH3_3"/>
    <property type="match status" value="2"/>
</dbReference>
<evidence type="ECO:0000313" key="3">
    <source>
        <dbReference type="Proteomes" id="UP000515561"/>
    </source>
</evidence>
<feature type="region of interest" description="Disordered" evidence="1">
    <location>
        <begin position="302"/>
        <end position="343"/>
    </location>
</feature>
<dbReference type="SMART" id="SM00287">
    <property type="entry name" value="SH3b"/>
    <property type="match status" value="2"/>
</dbReference>
<dbReference type="Proteomes" id="UP000515561">
    <property type="component" value="Chromosome"/>
</dbReference>
<dbReference type="InterPro" id="IPR025883">
    <property type="entry name" value="Cadherin-like_domain"/>
</dbReference>
<proteinExistence type="predicted"/>
<gene>
    <name evidence="2" type="ORF">acsn021_10250</name>
</gene>
<dbReference type="KEGG" id="acel:acsn021_10250"/>
<organism evidence="2 3">
    <name type="scientific">Anaerocolumna cellulosilytica</name>
    <dbReference type="NCBI Taxonomy" id="433286"/>
    <lineage>
        <taxon>Bacteria</taxon>
        <taxon>Bacillati</taxon>
        <taxon>Bacillota</taxon>
        <taxon>Clostridia</taxon>
        <taxon>Lachnospirales</taxon>
        <taxon>Lachnospiraceae</taxon>
        <taxon>Anaerocolumna</taxon>
    </lineage>
</organism>
<dbReference type="SUPFAM" id="SSF50044">
    <property type="entry name" value="SH3-domain"/>
    <property type="match status" value="1"/>
</dbReference>
<dbReference type="PANTHER" id="PTHR34408">
    <property type="entry name" value="FAMILY PROTEIN, PUTATIVE-RELATED"/>
    <property type="match status" value="1"/>
</dbReference>
<dbReference type="PANTHER" id="PTHR34408:SF1">
    <property type="entry name" value="GLYCOSYL HYDROLASE FAMILY 19 DOMAIN-CONTAINING PROTEIN HI_1415"/>
    <property type="match status" value="1"/>
</dbReference>
<dbReference type="Gene3D" id="2.30.30.40">
    <property type="entry name" value="SH3 Domains"/>
    <property type="match status" value="2"/>
</dbReference>
<feature type="region of interest" description="Disordered" evidence="1">
    <location>
        <begin position="112"/>
        <end position="154"/>
    </location>
</feature>
<dbReference type="AlphaFoldDB" id="A0A6S6QUT4"/>
<name>A0A6S6QUT4_9FIRM</name>
<dbReference type="EMBL" id="AP023367">
    <property type="protein sequence ID" value="BCJ93456.1"/>
    <property type="molecule type" value="Genomic_DNA"/>
</dbReference>
<dbReference type="InterPro" id="IPR036028">
    <property type="entry name" value="SH3-like_dom_sf"/>
</dbReference>
<feature type="compositionally biased region" description="Low complexity" evidence="1">
    <location>
        <begin position="112"/>
        <end position="134"/>
    </location>
</feature>
<evidence type="ECO:0000256" key="1">
    <source>
        <dbReference type="SAM" id="MobiDB-lite"/>
    </source>
</evidence>
<accession>A0A6S6QUT4</accession>
<evidence type="ECO:0000313" key="2">
    <source>
        <dbReference type="EMBL" id="BCJ93456.1"/>
    </source>
</evidence>
<dbReference type="Pfam" id="PF12733">
    <property type="entry name" value="Cadherin-like"/>
    <property type="match status" value="1"/>
</dbReference>
<protein>
    <submittedName>
        <fullName evidence="2">Uncharacterized protein</fullName>
    </submittedName>
</protein>
<reference evidence="2 3" key="1">
    <citation type="journal article" date="2016" name="Int. J. Syst. Evol. Microbiol.">
        <title>Descriptions of Anaerotaenia torta gen. nov., sp. nov. and Anaerocolumna cellulosilytica gen. nov., sp. nov. isolated from a methanogenic reactor of cattle waste.</title>
        <authorList>
            <person name="Uek A."/>
            <person name="Ohtaki Y."/>
            <person name="Kaku N."/>
            <person name="Ueki K."/>
        </authorList>
    </citation>
    <scope>NUCLEOTIDE SEQUENCE [LARGE SCALE GENOMIC DNA]</scope>
    <source>
        <strain evidence="2 3">SN021</strain>
    </source>
</reference>
<dbReference type="PROSITE" id="PS51781">
    <property type="entry name" value="SH3B"/>
    <property type="match status" value="2"/>
</dbReference>
<dbReference type="RefSeq" id="WP_184090692.1">
    <property type="nucleotide sequence ID" value="NZ_AP023367.1"/>
</dbReference>
<sequence>MKKNTYYKWLAVLLCIMIVWPQVFKSGITTVDAAATGTVTATSLNIRSGPATTYERVQVNGNYTSLKKGDKVTIVSEKSGWYKISFTVNGKKTEGYVMADYIKKASVTPTPTAKPTVKPTATPTVTKKPTSSSTISQDDFKEPGTVNATSLNVRKTPATTGTRLGALKNKQKVTVLNEVFVGGQKWYRISFTLNKKAQTGYVLSDYIKLTISSYIMGYVNSTTSMKVQTVAGSKSAYVKTKAGKVISLPNKRAVKITQEVTDNKGVKWLGVSFTISGVKYNGYLPANKVLIKKVVVTPTPTKAPTQAVTPSLTPSITPTASPAPTASITPTASPAPTATPQVTPTVTPAGYVREVNQNTEATIQYASKINVYSEVVNNSTILIDTSYNPILLSMDEKVIVSKTIRNNLDAWYYVTFKKGANTISGYVQTQYVVFGTGGFEDTTAVFPIASVTPNPTGSVTPSPTTVGTMNDGQFEAYLTNQGFPESYKPYLRNLHKQYPAWIFEAYQTGLDWNTVIAKQNVLGKNLISNGKSVEWKSLDTGAYSWTTDSFIPFDGSTWVTASKEALEYYIDPRNFLTEKSIFQFEMLTYKGQYQNGTGVESILYNTPLYNKSFTYKEDTGKSTTISYSQSFVDAAVYSGVSPYHLATRVKQEVVTGTSTLSSSVSGTVAGLEGLYNFYNIGAYHSTAAGGAIANALKYARNGTTSAELNTLYRIPWDNPYDSIVGGAYIIGSNYIKRGQDTIYLQKFNVTPVSTHTHQYMANIEAPNAEGAKTYAAYTGMTNVPIVFSIPVYSNMPAVSAPIPVKKYNPNNWLKTLTIDGYSLTPTFDLSKEQFYSLIVENAVSSINVRATAVSTKATVAGVGTIPLQVGNNAVTLTVTAENGDVRQYQINVVREN</sequence>
<dbReference type="InterPro" id="IPR003646">
    <property type="entry name" value="SH3-like_bac-type"/>
</dbReference>